<dbReference type="PANTHER" id="PTHR45786:SF74">
    <property type="entry name" value="ATP-DEPENDENT DNA HELICASE"/>
    <property type="match status" value="1"/>
</dbReference>
<dbReference type="Pfam" id="PF14214">
    <property type="entry name" value="Helitron_like_N"/>
    <property type="match status" value="1"/>
</dbReference>
<evidence type="ECO:0000259" key="1">
    <source>
        <dbReference type="Pfam" id="PF14214"/>
    </source>
</evidence>
<dbReference type="EMBL" id="KN730296">
    <property type="protein sequence ID" value="KIH61235.1"/>
    <property type="molecule type" value="Genomic_DNA"/>
</dbReference>
<dbReference type="InterPro" id="IPR025476">
    <property type="entry name" value="Helitron_helicase-like"/>
</dbReference>
<feature type="domain" description="Helitron helicase-like" evidence="1">
    <location>
        <begin position="55"/>
        <end position="199"/>
    </location>
</feature>
<name>A0A0C2GJ47_9BILA</name>
<evidence type="ECO:0000313" key="2">
    <source>
        <dbReference type="EMBL" id="KIH61235.1"/>
    </source>
</evidence>
<proteinExistence type="predicted"/>
<dbReference type="OrthoDB" id="5864302at2759"/>
<evidence type="ECO:0000313" key="3">
    <source>
        <dbReference type="Proteomes" id="UP000054047"/>
    </source>
</evidence>
<protein>
    <recommendedName>
        <fullName evidence="1">Helitron helicase-like domain-containing protein</fullName>
    </recommendedName>
</protein>
<dbReference type="Proteomes" id="UP000054047">
    <property type="component" value="Unassembled WGS sequence"/>
</dbReference>
<organism evidence="2 3">
    <name type="scientific">Ancylostoma duodenale</name>
    <dbReference type="NCBI Taxonomy" id="51022"/>
    <lineage>
        <taxon>Eukaryota</taxon>
        <taxon>Metazoa</taxon>
        <taxon>Ecdysozoa</taxon>
        <taxon>Nematoda</taxon>
        <taxon>Chromadorea</taxon>
        <taxon>Rhabditida</taxon>
        <taxon>Rhabditina</taxon>
        <taxon>Rhabditomorpha</taxon>
        <taxon>Strongyloidea</taxon>
        <taxon>Ancylostomatidae</taxon>
        <taxon>Ancylostomatinae</taxon>
        <taxon>Ancylostoma</taxon>
    </lineage>
</organism>
<dbReference type="AlphaFoldDB" id="A0A0C2GJ47"/>
<sequence length="211" mass="24475">MERSGQRSFITDHDPTCDSLTYPLLFPRGEFRWHPEMEKQRMQGRKRSKLTQRDYYAYLLFPRNSFKPILHAGKLMQQFVVDSWGKNEQNRLKFLRQNQAQLRADTYRGLRDFIMADLSDNGPPGRNIVLPATYTGSPRDMVAKYQDAMSIVARHGKPDLFITMTCNPQWKEIEEALSPGQSASDRSDVVARVFKPKLEREAFLIRTSSPS</sequence>
<keyword evidence="3" id="KW-1185">Reference proteome</keyword>
<gene>
    <name evidence="2" type="ORF">ANCDUO_08498</name>
</gene>
<dbReference type="PANTHER" id="PTHR45786">
    <property type="entry name" value="DNA BINDING PROTEIN-LIKE"/>
    <property type="match status" value="1"/>
</dbReference>
<reference evidence="2 3" key="1">
    <citation type="submission" date="2013-12" db="EMBL/GenBank/DDBJ databases">
        <title>Draft genome of the parsitic nematode Ancylostoma duodenale.</title>
        <authorList>
            <person name="Mitreva M."/>
        </authorList>
    </citation>
    <scope>NUCLEOTIDE SEQUENCE [LARGE SCALE GENOMIC DNA]</scope>
    <source>
        <strain evidence="2 3">Zhejiang</strain>
    </source>
</reference>
<accession>A0A0C2GJ47</accession>